<evidence type="ECO:0000313" key="1">
    <source>
        <dbReference type="EMBL" id="GAO00769.1"/>
    </source>
</evidence>
<comment type="caution">
    <text evidence="1">The sequence shown here is derived from an EMBL/GenBank/DDBJ whole genome shotgun (WGS) entry which is preliminary data.</text>
</comment>
<name>A0A0D6QBR1_KOMXY</name>
<proteinExistence type="predicted"/>
<dbReference type="Proteomes" id="UP000032683">
    <property type="component" value="Unassembled WGS sequence"/>
</dbReference>
<gene>
    <name evidence="1" type="ORF">Gxy13693_061_007</name>
</gene>
<organism evidence="1 2">
    <name type="scientific">Komagataeibacter xylinus NBRC 13693</name>
    <dbReference type="NCBI Taxonomy" id="1234668"/>
    <lineage>
        <taxon>Bacteria</taxon>
        <taxon>Pseudomonadati</taxon>
        <taxon>Pseudomonadota</taxon>
        <taxon>Alphaproteobacteria</taxon>
        <taxon>Acetobacterales</taxon>
        <taxon>Acetobacteraceae</taxon>
        <taxon>Komagataeibacter</taxon>
    </lineage>
</organism>
<reference evidence="1 2" key="1">
    <citation type="submission" date="2012-11" db="EMBL/GenBank/DDBJ databases">
        <title>Whole genome sequence of Gluconacetobacter xylinus NBRC 13693.</title>
        <authorList>
            <person name="Azuma Y."/>
            <person name="Higashiura N."/>
            <person name="Hirakawa H."/>
            <person name="Matsushita K."/>
        </authorList>
    </citation>
    <scope>NUCLEOTIDE SEQUENCE [LARGE SCALE GENOMIC DNA]</scope>
    <source>
        <strain evidence="1 2">NBRC 13693</strain>
    </source>
</reference>
<protein>
    <submittedName>
        <fullName evidence="1">Uncharacterized protein</fullName>
    </submittedName>
</protein>
<evidence type="ECO:0000313" key="2">
    <source>
        <dbReference type="Proteomes" id="UP000032683"/>
    </source>
</evidence>
<dbReference type="EMBL" id="BANJ01000061">
    <property type="protein sequence ID" value="GAO00769.1"/>
    <property type="molecule type" value="Genomic_DNA"/>
</dbReference>
<accession>A0A0D6QBR1</accession>
<dbReference type="AlphaFoldDB" id="A0A0D6QBR1"/>
<sequence>MLPGPFVTITCAHDLGLVMTVTASLRANCAVVSPPGAGCVMGVAWWTALVGGCPLPNVLDCGQAAGYAATALRAGLHNVIARVAPAQHHALASLARVTGGHVMDQRPDALDLPPRGAMEALERYLHDDRRIIR</sequence>